<feature type="region of interest" description="Disordered" evidence="4">
    <location>
        <begin position="104"/>
        <end position="174"/>
    </location>
</feature>
<organism evidence="7">
    <name type="scientific">Spathaspora passalidarum (strain NRRL Y-27907 / 11-Y1)</name>
    <dbReference type="NCBI Taxonomy" id="619300"/>
    <lineage>
        <taxon>Eukaryota</taxon>
        <taxon>Fungi</taxon>
        <taxon>Dikarya</taxon>
        <taxon>Ascomycota</taxon>
        <taxon>Saccharomycotina</taxon>
        <taxon>Pichiomycetes</taxon>
        <taxon>Debaryomycetaceae</taxon>
        <taxon>Spathaspora</taxon>
    </lineage>
</organism>
<dbReference type="EMBL" id="GL996500">
    <property type="protein sequence ID" value="EGW33772.1"/>
    <property type="molecule type" value="Genomic_DNA"/>
</dbReference>
<dbReference type="CDD" id="cd19509">
    <property type="entry name" value="RecA-like_VPS4-like"/>
    <property type="match status" value="1"/>
</dbReference>
<dbReference type="InParanoid" id="G3AIW1"/>
<feature type="compositionally biased region" description="Polar residues" evidence="4">
    <location>
        <begin position="150"/>
        <end position="162"/>
    </location>
</feature>
<dbReference type="PANTHER" id="PTHR23074:SF17">
    <property type="entry name" value="FIDGETIN-LIKE PROTEIN 1"/>
    <property type="match status" value="1"/>
</dbReference>
<dbReference type="eggNOG" id="KOG0740">
    <property type="taxonomic scope" value="Eukaryota"/>
</dbReference>
<dbReference type="OrthoDB" id="10251136at2759"/>
<dbReference type="Proteomes" id="UP000000709">
    <property type="component" value="Unassembled WGS sequence"/>
</dbReference>
<dbReference type="InterPro" id="IPR015415">
    <property type="entry name" value="Spast_Vps4_C"/>
</dbReference>
<dbReference type="InterPro" id="IPR050304">
    <property type="entry name" value="MT-severing_AAA_ATPase"/>
</dbReference>
<feature type="region of interest" description="Disordered" evidence="4">
    <location>
        <begin position="282"/>
        <end position="433"/>
    </location>
</feature>
<dbReference type="GO" id="GO:0035841">
    <property type="term" value="C:new growing cell tip"/>
    <property type="evidence" value="ECO:0007669"/>
    <property type="project" value="EnsemblFungi"/>
</dbReference>
<feature type="compositionally biased region" description="Low complexity" evidence="4">
    <location>
        <begin position="344"/>
        <end position="360"/>
    </location>
</feature>
<dbReference type="FunFam" id="1.10.8.60:FF:000022">
    <property type="entry name" value="Fidgetin like 1"/>
    <property type="match status" value="1"/>
</dbReference>
<reference evidence="6 7" key="1">
    <citation type="journal article" date="2011" name="Proc. Natl. Acad. Sci. U.S.A.">
        <title>Comparative genomics of xylose-fermenting fungi for enhanced biofuel production.</title>
        <authorList>
            <person name="Wohlbach D.J."/>
            <person name="Kuo A."/>
            <person name="Sato T.K."/>
            <person name="Potts K.M."/>
            <person name="Salamov A.A."/>
            <person name="LaButti K.M."/>
            <person name="Sun H."/>
            <person name="Clum A."/>
            <person name="Pangilinan J.L."/>
            <person name="Lindquist E.A."/>
            <person name="Lucas S."/>
            <person name="Lapidus A."/>
            <person name="Jin M."/>
            <person name="Gunawan C."/>
            <person name="Balan V."/>
            <person name="Dale B.E."/>
            <person name="Jeffries T.W."/>
            <person name="Zinkel R."/>
            <person name="Barry K.W."/>
            <person name="Grigoriev I.V."/>
            <person name="Gasch A.P."/>
        </authorList>
    </citation>
    <scope>NUCLEOTIDE SEQUENCE [LARGE SCALE GENOMIC DNA]</scope>
    <source>
        <strain evidence="7">NRRL Y-27907 / 11-Y1</strain>
    </source>
</reference>
<feature type="compositionally biased region" description="Low complexity" evidence="4">
    <location>
        <begin position="163"/>
        <end position="174"/>
    </location>
</feature>
<dbReference type="InterPro" id="IPR003593">
    <property type="entry name" value="AAA+_ATPase"/>
</dbReference>
<dbReference type="RefSeq" id="XP_007373356.1">
    <property type="nucleotide sequence ID" value="XM_007373294.1"/>
</dbReference>
<sequence>MFSRKKPPQPSILEELQQTYTDCCDQTIKNLTLEEHGNFEDALKGWKSLHTSLLYKIELFEKISKLSPTQENILNELKGIRDQNVKHLIRVQLRLDELNRMKKREANGAPPPPPPPRRSNQPQKSVPSLRVSPPSANSSATVPRGIMKSLRSNANGSHPTPKQTTPSSSLVSASVKQASQAATVSWQRPITWQQKYEASKSNYKNKTEEDLFQDFDQEVYEVGKSSSRTSSGISELSNEQEEKSLIDLEDDQVHKFNSLHSNSYQYSPETAISKSMDDLTIKPIESPPHKFSQKIEPVESNETKRKLVSKSWSEIPKEKPKVAASKKPYVYNKPKPMNLKRLMQQSPSKSQKPTKPSASPITSQTVVKQKTKPASNITYNYVKAKSPPQKVGNAKSMTKTSASNGNSLERPPSKKLEEPPHSPTMDDLLSGYENDDIDDVLTKDRFLTNEKDQDQLISSIRGIDPVAAKQILNDIVVRGDEVYWDDIIGLESAKNSLKEAVVYPFLRPDLFRGLREPTRGMLLFGPPGTGKTMLARAVATESQSTFFSISASSLTSKYLGESEKLVKALFLLAKKLAPSIVFMDEIDSLLGSRTEGELESMRRIKNEFLVSWSELSSAAAGRDSDNDDESRVLVLGATNLPWSIDEAARRRFVRRQYIPLPEGEARVAQIRKLLQYQKNTLSENDYEVLKNLTEGFSGSDITALTKDSAMGPLRVLGEKLLSTPTDQIRPISLEDFVNSLNYIRPSVSKEGLRKHEEWARKFGSSGV</sequence>
<evidence type="ECO:0000256" key="2">
    <source>
        <dbReference type="ARBA" id="ARBA00022741"/>
    </source>
</evidence>
<feature type="domain" description="AAA+ ATPase" evidence="5">
    <location>
        <begin position="517"/>
        <end position="662"/>
    </location>
</feature>
<dbReference type="GO" id="GO:0035840">
    <property type="term" value="C:old growing cell tip"/>
    <property type="evidence" value="ECO:0007669"/>
    <property type="project" value="EnsemblFungi"/>
</dbReference>
<dbReference type="GeneID" id="18871281"/>
<evidence type="ECO:0000256" key="1">
    <source>
        <dbReference type="ARBA" id="ARBA00006914"/>
    </source>
</evidence>
<dbReference type="STRING" id="619300.G3AIW1"/>
<dbReference type="Pfam" id="PF09336">
    <property type="entry name" value="Vps4_C"/>
    <property type="match status" value="1"/>
</dbReference>
<feature type="compositionally biased region" description="Low complexity" evidence="4">
    <location>
        <begin position="225"/>
        <end position="237"/>
    </location>
</feature>
<dbReference type="FunFam" id="3.40.50.300:FF:000093">
    <property type="entry name" value="Fidgetin-like 1"/>
    <property type="match status" value="1"/>
</dbReference>
<dbReference type="InterPro" id="IPR003960">
    <property type="entry name" value="ATPase_AAA_CS"/>
</dbReference>
<feature type="region of interest" description="Disordered" evidence="4">
    <location>
        <begin position="222"/>
        <end position="242"/>
    </location>
</feature>
<proteinExistence type="inferred from homology"/>
<name>G3AIW1_SPAPN</name>
<dbReference type="Gene3D" id="3.40.50.300">
    <property type="entry name" value="P-loop containing nucleotide triphosphate hydrolases"/>
    <property type="match status" value="1"/>
</dbReference>
<evidence type="ECO:0000259" key="5">
    <source>
        <dbReference type="SMART" id="SM00382"/>
    </source>
</evidence>
<evidence type="ECO:0000313" key="7">
    <source>
        <dbReference type="Proteomes" id="UP000000709"/>
    </source>
</evidence>
<feature type="compositionally biased region" description="Basic and acidic residues" evidence="4">
    <location>
        <begin position="411"/>
        <end position="420"/>
    </location>
</feature>
<feature type="compositionally biased region" description="Polar residues" evidence="4">
    <location>
        <begin position="361"/>
        <end position="379"/>
    </location>
</feature>
<dbReference type="FunCoup" id="G3AIW1">
    <property type="interactions" value="74"/>
</dbReference>
<keyword evidence="7" id="KW-1185">Reference proteome</keyword>
<dbReference type="OMA" id="YNKPKPM"/>
<gene>
    <name evidence="6" type="ORF">SPAPADRAFT_48889</name>
</gene>
<dbReference type="InterPro" id="IPR003959">
    <property type="entry name" value="ATPase_AAA_core"/>
</dbReference>
<comment type="similarity">
    <text evidence="1">Belongs to the AAA ATPase family.</text>
</comment>
<accession>G3AIW1</accession>
<dbReference type="HOGENOM" id="CLU_000688_15_0_1"/>
<evidence type="ECO:0000256" key="4">
    <source>
        <dbReference type="SAM" id="MobiDB-lite"/>
    </source>
</evidence>
<dbReference type="SMART" id="SM00382">
    <property type="entry name" value="AAA"/>
    <property type="match status" value="1"/>
</dbReference>
<dbReference type="PANTHER" id="PTHR23074">
    <property type="entry name" value="AAA DOMAIN-CONTAINING"/>
    <property type="match status" value="1"/>
</dbReference>
<feature type="compositionally biased region" description="Polar residues" evidence="4">
    <location>
        <begin position="395"/>
        <end position="407"/>
    </location>
</feature>
<dbReference type="Pfam" id="PF00004">
    <property type="entry name" value="AAA"/>
    <property type="match status" value="1"/>
</dbReference>
<keyword evidence="3" id="KW-0067">ATP-binding</keyword>
<dbReference type="SUPFAM" id="SSF52540">
    <property type="entry name" value="P-loop containing nucleoside triphosphate hydrolases"/>
    <property type="match status" value="1"/>
</dbReference>
<dbReference type="KEGG" id="spaa:SPAPADRAFT_48889"/>
<protein>
    <recommendedName>
        <fullName evidence="5">AAA+ ATPase domain-containing protein</fullName>
    </recommendedName>
</protein>
<dbReference type="PROSITE" id="PS00674">
    <property type="entry name" value="AAA"/>
    <property type="match status" value="1"/>
</dbReference>
<dbReference type="AlphaFoldDB" id="G3AIW1"/>
<dbReference type="GO" id="GO:0036391">
    <property type="term" value="C:medial cortex septin ring"/>
    <property type="evidence" value="ECO:0007669"/>
    <property type="project" value="EnsemblFungi"/>
</dbReference>
<dbReference type="Gene3D" id="1.10.8.60">
    <property type="match status" value="1"/>
</dbReference>
<evidence type="ECO:0000313" key="6">
    <source>
        <dbReference type="EMBL" id="EGW33772.1"/>
    </source>
</evidence>
<evidence type="ECO:0000256" key="3">
    <source>
        <dbReference type="ARBA" id="ARBA00022840"/>
    </source>
</evidence>
<dbReference type="GO" id="GO:0016887">
    <property type="term" value="F:ATP hydrolysis activity"/>
    <property type="evidence" value="ECO:0007669"/>
    <property type="project" value="InterPro"/>
</dbReference>
<dbReference type="GO" id="GO:0005524">
    <property type="term" value="F:ATP binding"/>
    <property type="evidence" value="ECO:0007669"/>
    <property type="project" value="UniProtKB-KW"/>
</dbReference>
<dbReference type="InterPro" id="IPR027417">
    <property type="entry name" value="P-loop_NTPase"/>
</dbReference>
<keyword evidence="2" id="KW-0547">Nucleotide-binding</keyword>